<gene>
    <name evidence="2" type="ORF">SAMN05421761_11421</name>
</gene>
<evidence type="ECO:0000313" key="2">
    <source>
        <dbReference type="EMBL" id="SIT05811.1"/>
    </source>
</evidence>
<dbReference type="EMBL" id="FTOP01000014">
    <property type="protein sequence ID" value="SIT05811.1"/>
    <property type="molecule type" value="Genomic_DNA"/>
</dbReference>
<feature type="domain" description="PIN" evidence="1">
    <location>
        <begin position="5"/>
        <end position="116"/>
    </location>
</feature>
<dbReference type="SUPFAM" id="SSF88723">
    <property type="entry name" value="PIN domain-like"/>
    <property type="match status" value="1"/>
</dbReference>
<dbReference type="InterPro" id="IPR002716">
    <property type="entry name" value="PIN_dom"/>
</dbReference>
<dbReference type="Gene3D" id="3.40.50.1010">
    <property type="entry name" value="5'-nuclease"/>
    <property type="match status" value="1"/>
</dbReference>
<accession>A0A1N7P5E9</accession>
<proteinExistence type="predicted"/>
<evidence type="ECO:0000259" key="1">
    <source>
        <dbReference type="Pfam" id="PF13470"/>
    </source>
</evidence>
<dbReference type="Pfam" id="PF13470">
    <property type="entry name" value="PIN_3"/>
    <property type="match status" value="1"/>
</dbReference>
<name>A0A1N7P5E9_9BACT</name>
<dbReference type="CDD" id="cd09854">
    <property type="entry name" value="PIN_VapC-like"/>
    <property type="match status" value="1"/>
</dbReference>
<evidence type="ECO:0000313" key="3">
    <source>
        <dbReference type="Proteomes" id="UP000186026"/>
    </source>
</evidence>
<dbReference type="Proteomes" id="UP000186026">
    <property type="component" value="Unassembled WGS sequence"/>
</dbReference>
<reference evidence="3" key="1">
    <citation type="submission" date="2017-01" db="EMBL/GenBank/DDBJ databases">
        <authorList>
            <person name="Varghese N."/>
            <person name="Submissions S."/>
        </authorList>
    </citation>
    <scope>NUCLEOTIDE SEQUENCE [LARGE SCALE GENOMIC DNA]</scope>
    <source>
        <strain evidence="3">DSM 46698</strain>
    </source>
</reference>
<dbReference type="AlphaFoldDB" id="A0A1N7P5E9"/>
<dbReference type="OrthoDB" id="1148871at2"/>
<protein>
    <submittedName>
        <fullName evidence="2">Predicted nucleic acid-binding protein, contains PIN domain</fullName>
    </submittedName>
</protein>
<sequence length="139" mass="15835">MIQKLFLDTNVVVDLLGERDPFYDAISKITTLADKGKIKLVVSSLTFSTTYYLLSRFENRNLVKEKIRKFKVIIETADLTNQIIEKGLSSNFPDFENSLQYYCALATGCNLIITRNGKDFKESAIPVLSPKEYLLSLRV</sequence>
<organism evidence="2 3">
    <name type="scientific">Belliella pelovolcani</name>
    <dbReference type="NCBI Taxonomy" id="529505"/>
    <lineage>
        <taxon>Bacteria</taxon>
        <taxon>Pseudomonadati</taxon>
        <taxon>Bacteroidota</taxon>
        <taxon>Cytophagia</taxon>
        <taxon>Cytophagales</taxon>
        <taxon>Cyclobacteriaceae</taxon>
        <taxon>Belliella</taxon>
    </lineage>
</organism>
<dbReference type="InterPro" id="IPR029060">
    <property type="entry name" value="PIN-like_dom_sf"/>
</dbReference>
<dbReference type="STRING" id="529505.SAMN05421761_11421"/>
<keyword evidence="3" id="KW-1185">Reference proteome</keyword>